<evidence type="ECO:0000313" key="1">
    <source>
        <dbReference type="EMBL" id="HIV24377.1"/>
    </source>
</evidence>
<sequence>MRILAAVASLACTLLLILLSGILTVVGAVETLLTVIWRRRHTASRRNSGKPFVLS</sequence>
<gene>
    <name evidence="1" type="ORF">IAB71_01095</name>
</gene>
<name>A0A9D1P1L6_9FIRM</name>
<comment type="caution">
    <text evidence="1">The sequence shown here is derived from an EMBL/GenBank/DDBJ whole genome shotgun (WGS) entry which is preliminary data.</text>
</comment>
<evidence type="ECO:0000313" key="2">
    <source>
        <dbReference type="Proteomes" id="UP000824169"/>
    </source>
</evidence>
<organism evidence="1 2">
    <name type="scientific">Candidatus Scatomonas pullistercoris</name>
    <dbReference type="NCBI Taxonomy" id="2840920"/>
    <lineage>
        <taxon>Bacteria</taxon>
        <taxon>Bacillati</taxon>
        <taxon>Bacillota</taxon>
        <taxon>Clostridia</taxon>
        <taxon>Lachnospirales</taxon>
        <taxon>Lachnospiraceae</taxon>
        <taxon>Lachnospiraceae incertae sedis</taxon>
        <taxon>Candidatus Scatomonas</taxon>
    </lineage>
</organism>
<dbReference type="AlphaFoldDB" id="A0A9D1P1L6"/>
<protein>
    <submittedName>
        <fullName evidence="1">Uncharacterized protein</fullName>
    </submittedName>
</protein>
<dbReference type="Proteomes" id="UP000824169">
    <property type="component" value="Unassembled WGS sequence"/>
</dbReference>
<proteinExistence type="predicted"/>
<reference evidence="1" key="1">
    <citation type="submission" date="2020-10" db="EMBL/GenBank/DDBJ databases">
        <authorList>
            <person name="Gilroy R."/>
        </authorList>
    </citation>
    <scope>NUCLEOTIDE SEQUENCE</scope>
    <source>
        <strain evidence="1">CHK188-20938</strain>
    </source>
</reference>
<reference evidence="1" key="2">
    <citation type="journal article" date="2021" name="PeerJ">
        <title>Extensive microbial diversity within the chicken gut microbiome revealed by metagenomics and culture.</title>
        <authorList>
            <person name="Gilroy R."/>
            <person name="Ravi A."/>
            <person name="Getino M."/>
            <person name="Pursley I."/>
            <person name="Horton D.L."/>
            <person name="Alikhan N.F."/>
            <person name="Baker D."/>
            <person name="Gharbi K."/>
            <person name="Hall N."/>
            <person name="Watson M."/>
            <person name="Adriaenssens E.M."/>
            <person name="Foster-Nyarko E."/>
            <person name="Jarju S."/>
            <person name="Secka A."/>
            <person name="Antonio M."/>
            <person name="Oren A."/>
            <person name="Chaudhuri R.R."/>
            <person name="La Ragione R."/>
            <person name="Hildebrand F."/>
            <person name="Pallen M.J."/>
        </authorList>
    </citation>
    <scope>NUCLEOTIDE SEQUENCE</scope>
    <source>
        <strain evidence="1">CHK188-20938</strain>
    </source>
</reference>
<accession>A0A9D1P1L6</accession>
<dbReference type="EMBL" id="DVOO01000003">
    <property type="protein sequence ID" value="HIV24377.1"/>
    <property type="molecule type" value="Genomic_DNA"/>
</dbReference>